<gene>
    <name evidence="1" type="ORF">VCHENC02_4855</name>
</gene>
<dbReference type="EMBL" id="AJSR01002137">
    <property type="protein sequence ID" value="EKM29330.1"/>
    <property type="molecule type" value="Genomic_DNA"/>
</dbReference>
<protein>
    <submittedName>
        <fullName evidence="1">Uncharacterized protein</fullName>
    </submittedName>
</protein>
<dbReference type="Proteomes" id="UP000008367">
    <property type="component" value="Unassembled WGS sequence"/>
</dbReference>
<evidence type="ECO:0000313" key="2">
    <source>
        <dbReference type="Proteomes" id="UP000008367"/>
    </source>
</evidence>
<name>A0A454CSF4_VIBHA</name>
<comment type="caution">
    <text evidence="1">The sequence shown here is derived from an EMBL/GenBank/DDBJ whole genome shotgun (WGS) entry which is preliminary data.</text>
</comment>
<sequence length="38" mass="4384">MKLGLANHKVDVVKHDPAWRQEFVDIVRYSSSVDCIAR</sequence>
<accession>A0A454CSF4</accession>
<evidence type="ECO:0000313" key="1">
    <source>
        <dbReference type="EMBL" id="EKM29330.1"/>
    </source>
</evidence>
<dbReference type="AlphaFoldDB" id="A0A454CSF4"/>
<reference evidence="1 2" key="1">
    <citation type="submission" date="2012-10" db="EMBL/GenBank/DDBJ databases">
        <title>Genome sequence of Vibrio Cholerae HENC-02.</title>
        <authorList>
            <person name="Eppinger M."/>
            <person name="Hasan N.A."/>
            <person name="Sengamalay N."/>
            <person name="Hine E."/>
            <person name="Su Q."/>
            <person name="Daugherty S.C."/>
            <person name="Young S."/>
            <person name="Sadzewicz L."/>
            <person name="Tallon L."/>
            <person name="Cebula T.A."/>
            <person name="Ravel J."/>
            <person name="Colwell R.R."/>
        </authorList>
    </citation>
    <scope>NUCLEOTIDE SEQUENCE [LARGE SCALE GENOMIC DNA]</scope>
    <source>
        <strain evidence="1 2">HENC-02</strain>
    </source>
</reference>
<proteinExistence type="predicted"/>
<organism evidence="1 2">
    <name type="scientific">Vibrio harveyi</name>
    <name type="common">Beneckea harveyi</name>
    <dbReference type="NCBI Taxonomy" id="669"/>
    <lineage>
        <taxon>Bacteria</taxon>
        <taxon>Pseudomonadati</taxon>
        <taxon>Pseudomonadota</taxon>
        <taxon>Gammaproteobacteria</taxon>
        <taxon>Vibrionales</taxon>
        <taxon>Vibrionaceae</taxon>
        <taxon>Vibrio</taxon>
    </lineage>
</organism>